<dbReference type="Proteomes" id="UP000198598">
    <property type="component" value="Unassembled WGS sequence"/>
</dbReference>
<accession>A0A1I1SB96</accession>
<gene>
    <name evidence="1" type="ORF">SAMN05216167_10535</name>
</gene>
<reference evidence="1 2" key="1">
    <citation type="submission" date="2016-10" db="EMBL/GenBank/DDBJ databases">
        <authorList>
            <person name="de Groot N.N."/>
        </authorList>
    </citation>
    <scope>NUCLEOTIDE SEQUENCE [LARGE SCALE GENOMIC DNA]</scope>
    <source>
        <strain evidence="1 2">DSM 26130</strain>
    </source>
</reference>
<organism evidence="1 2">
    <name type="scientific">Spirosoma endophyticum</name>
    <dbReference type="NCBI Taxonomy" id="662367"/>
    <lineage>
        <taxon>Bacteria</taxon>
        <taxon>Pseudomonadati</taxon>
        <taxon>Bacteroidota</taxon>
        <taxon>Cytophagia</taxon>
        <taxon>Cytophagales</taxon>
        <taxon>Cytophagaceae</taxon>
        <taxon>Spirosoma</taxon>
    </lineage>
</organism>
<dbReference type="EMBL" id="FOLQ01000005">
    <property type="protein sequence ID" value="SFD43592.1"/>
    <property type="molecule type" value="Genomic_DNA"/>
</dbReference>
<name>A0A1I1SB96_9BACT</name>
<evidence type="ECO:0000313" key="2">
    <source>
        <dbReference type="Proteomes" id="UP000198598"/>
    </source>
</evidence>
<proteinExistence type="predicted"/>
<keyword evidence="2" id="KW-1185">Reference proteome</keyword>
<protein>
    <submittedName>
        <fullName evidence="1">Uncharacterized protein</fullName>
    </submittedName>
</protein>
<sequence length="52" mass="6076">MILQLKLIDFIKKYMPDLTIIAWLSVSYSLNFSNCIILKPLHQNSLINIKIN</sequence>
<dbReference type="STRING" id="662367.SAMN05216167_10535"/>
<evidence type="ECO:0000313" key="1">
    <source>
        <dbReference type="EMBL" id="SFD43592.1"/>
    </source>
</evidence>
<dbReference type="AlphaFoldDB" id="A0A1I1SB96"/>